<protein>
    <submittedName>
        <fullName evidence="1">Uncharacterized protein</fullName>
    </submittedName>
</protein>
<dbReference type="Gramene" id="OQU76549">
    <property type="protein sequence ID" value="OQU76549"/>
    <property type="gene ID" value="SORBI_3010G163732"/>
</dbReference>
<organism evidence="1 2">
    <name type="scientific">Sorghum bicolor</name>
    <name type="common">Sorghum</name>
    <name type="synonym">Sorghum vulgare</name>
    <dbReference type="NCBI Taxonomy" id="4558"/>
    <lineage>
        <taxon>Eukaryota</taxon>
        <taxon>Viridiplantae</taxon>
        <taxon>Streptophyta</taxon>
        <taxon>Embryophyta</taxon>
        <taxon>Tracheophyta</taxon>
        <taxon>Spermatophyta</taxon>
        <taxon>Magnoliopsida</taxon>
        <taxon>Liliopsida</taxon>
        <taxon>Poales</taxon>
        <taxon>Poaceae</taxon>
        <taxon>PACMAD clade</taxon>
        <taxon>Panicoideae</taxon>
        <taxon>Andropogonodae</taxon>
        <taxon>Andropogoneae</taxon>
        <taxon>Sorghinae</taxon>
        <taxon>Sorghum</taxon>
    </lineage>
</organism>
<dbReference type="Proteomes" id="UP000000768">
    <property type="component" value="Chromosome 10"/>
</dbReference>
<gene>
    <name evidence="1" type="ORF">SORBI_3010G163732</name>
</gene>
<dbReference type="InParanoid" id="A0A1W0VTD3"/>
<evidence type="ECO:0000313" key="1">
    <source>
        <dbReference type="EMBL" id="OQU76549.1"/>
    </source>
</evidence>
<keyword evidence="2" id="KW-1185">Reference proteome</keyword>
<reference evidence="1 2" key="1">
    <citation type="journal article" date="2009" name="Nature">
        <title>The Sorghum bicolor genome and the diversification of grasses.</title>
        <authorList>
            <person name="Paterson A.H."/>
            <person name="Bowers J.E."/>
            <person name="Bruggmann R."/>
            <person name="Dubchak I."/>
            <person name="Grimwood J."/>
            <person name="Gundlach H."/>
            <person name="Haberer G."/>
            <person name="Hellsten U."/>
            <person name="Mitros T."/>
            <person name="Poliakov A."/>
            <person name="Schmutz J."/>
            <person name="Spannagl M."/>
            <person name="Tang H."/>
            <person name="Wang X."/>
            <person name="Wicker T."/>
            <person name="Bharti A.K."/>
            <person name="Chapman J."/>
            <person name="Feltus F.A."/>
            <person name="Gowik U."/>
            <person name="Grigoriev I.V."/>
            <person name="Lyons E."/>
            <person name="Maher C.A."/>
            <person name="Martis M."/>
            <person name="Narechania A."/>
            <person name="Otillar R.P."/>
            <person name="Penning B.W."/>
            <person name="Salamov A.A."/>
            <person name="Wang Y."/>
            <person name="Zhang L."/>
            <person name="Carpita N.C."/>
            <person name="Freeling M."/>
            <person name="Gingle A.R."/>
            <person name="Hash C.T."/>
            <person name="Keller B."/>
            <person name="Klein P."/>
            <person name="Kresovich S."/>
            <person name="McCann M.C."/>
            <person name="Ming R."/>
            <person name="Peterson D.G."/>
            <person name="Mehboob-ur-Rahman"/>
            <person name="Ware D."/>
            <person name="Westhoff P."/>
            <person name="Mayer K.F."/>
            <person name="Messing J."/>
            <person name="Rokhsar D.S."/>
        </authorList>
    </citation>
    <scope>NUCLEOTIDE SEQUENCE [LARGE SCALE GENOMIC DNA]</scope>
    <source>
        <strain evidence="2">cv. BTx623</strain>
    </source>
</reference>
<dbReference type="FunCoup" id="A0A1W0VTD3">
    <property type="interactions" value="1"/>
</dbReference>
<dbReference type="PANTHER" id="PTHR34287">
    <property type="entry name" value="OS06G0551500 PROTEIN-RELATED"/>
    <property type="match status" value="1"/>
</dbReference>
<name>A0A1W0VTD3_SORBI</name>
<dbReference type="OMA" id="PEIMSCC"/>
<dbReference type="AlphaFoldDB" id="A0A1W0VTD3"/>
<sequence length="139" mass="15604">MPASSSSAATSPLPEIVSCSALQEDPYPWSSSSPPMMMIAGAGDDDFFLQVQLVPRDVSDGLLGKFADTSAFDFDYDRSGLWSPLVPLRPEVMLLAQSPAAGRRGRRPRRRWRRKRRKVLCGCWRWWGRAMLPTDETSE</sequence>
<dbReference type="eggNOG" id="ENOG502S80Y">
    <property type="taxonomic scope" value="Eukaryota"/>
</dbReference>
<reference evidence="2" key="2">
    <citation type="journal article" date="2018" name="Plant J.">
        <title>The Sorghum bicolor reference genome: improved assembly, gene annotations, a transcriptome atlas, and signatures of genome organization.</title>
        <authorList>
            <person name="McCormick R.F."/>
            <person name="Truong S.K."/>
            <person name="Sreedasyam A."/>
            <person name="Jenkins J."/>
            <person name="Shu S."/>
            <person name="Sims D."/>
            <person name="Kennedy M."/>
            <person name="Amirebrahimi M."/>
            <person name="Weers B.D."/>
            <person name="McKinley B."/>
            <person name="Mattison A."/>
            <person name="Morishige D.T."/>
            <person name="Grimwood J."/>
            <person name="Schmutz J."/>
            <person name="Mullet J.E."/>
        </authorList>
    </citation>
    <scope>NUCLEOTIDE SEQUENCE [LARGE SCALE GENOMIC DNA]</scope>
    <source>
        <strain evidence="2">cv. BTx623</strain>
    </source>
</reference>
<dbReference type="PANTHER" id="PTHR34287:SF15">
    <property type="entry name" value="OS06G0551500 PROTEIN"/>
    <property type="match status" value="1"/>
</dbReference>
<accession>A0A1W0VTD3</accession>
<evidence type="ECO:0000313" key="2">
    <source>
        <dbReference type="Proteomes" id="UP000000768"/>
    </source>
</evidence>
<proteinExistence type="predicted"/>
<dbReference type="EMBL" id="CM000769">
    <property type="protein sequence ID" value="OQU76549.1"/>
    <property type="molecule type" value="Genomic_DNA"/>
</dbReference>